<dbReference type="GO" id="GO:0009103">
    <property type="term" value="P:lipopolysaccharide biosynthetic process"/>
    <property type="evidence" value="ECO:0007669"/>
    <property type="project" value="UniProtKB-ARBA"/>
</dbReference>
<dbReference type="STRING" id="1802056.A2954_03730"/>
<dbReference type="PANTHER" id="PTHR33908:SF11">
    <property type="entry name" value="MEMBRANE PROTEIN"/>
    <property type="match status" value="1"/>
</dbReference>
<dbReference type="PANTHER" id="PTHR33908">
    <property type="entry name" value="MANNOSYLTRANSFERASE YKCB-RELATED"/>
    <property type="match status" value="1"/>
</dbReference>
<feature type="transmembrane region" description="Helical" evidence="8">
    <location>
        <begin position="244"/>
        <end position="263"/>
    </location>
</feature>
<keyword evidence="2" id="KW-1003">Cell membrane</keyword>
<protein>
    <recommendedName>
        <fullName evidence="9">ArnT-like N-terminal domain-containing protein</fullName>
    </recommendedName>
</protein>
<evidence type="ECO:0000256" key="1">
    <source>
        <dbReference type="ARBA" id="ARBA00004651"/>
    </source>
</evidence>
<dbReference type="Pfam" id="PF02366">
    <property type="entry name" value="PMT"/>
    <property type="match status" value="1"/>
</dbReference>
<gene>
    <name evidence="10" type="ORF">A2954_03730</name>
</gene>
<feature type="transmembrane region" description="Helical" evidence="8">
    <location>
        <begin position="275"/>
        <end position="291"/>
    </location>
</feature>
<name>A0A1F7IEK8_9BACT</name>
<evidence type="ECO:0000256" key="4">
    <source>
        <dbReference type="ARBA" id="ARBA00022679"/>
    </source>
</evidence>
<reference evidence="10 11" key="1">
    <citation type="journal article" date="2016" name="Nat. Commun.">
        <title>Thousands of microbial genomes shed light on interconnected biogeochemical processes in an aquifer system.</title>
        <authorList>
            <person name="Anantharaman K."/>
            <person name="Brown C.T."/>
            <person name="Hug L.A."/>
            <person name="Sharon I."/>
            <person name="Castelle C.J."/>
            <person name="Probst A.J."/>
            <person name="Thomas B.C."/>
            <person name="Singh A."/>
            <person name="Wilkins M.J."/>
            <person name="Karaoz U."/>
            <person name="Brodie E.L."/>
            <person name="Williams K.H."/>
            <person name="Hubbard S.S."/>
            <person name="Banfield J.F."/>
        </authorList>
    </citation>
    <scope>NUCLEOTIDE SEQUENCE [LARGE SCALE GENOMIC DNA]</scope>
</reference>
<dbReference type="Proteomes" id="UP000177698">
    <property type="component" value="Unassembled WGS sequence"/>
</dbReference>
<feature type="domain" description="ArnT-like N-terminal" evidence="9">
    <location>
        <begin position="69"/>
        <end position="196"/>
    </location>
</feature>
<feature type="transmembrane region" description="Helical" evidence="8">
    <location>
        <begin position="127"/>
        <end position="145"/>
    </location>
</feature>
<feature type="transmembrane region" description="Helical" evidence="8">
    <location>
        <begin position="79"/>
        <end position="96"/>
    </location>
</feature>
<dbReference type="GO" id="GO:0005886">
    <property type="term" value="C:plasma membrane"/>
    <property type="evidence" value="ECO:0007669"/>
    <property type="project" value="UniProtKB-SubCell"/>
</dbReference>
<dbReference type="InterPro" id="IPR050297">
    <property type="entry name" value="LipidA_mod_glycosyltrf_83"/>
</dbReference>
<evidence type="ECO:0000313" key="10">
    <source>
        <dbReference type="EMBL" id="OGK41798.1"/>
    </source>
</evidence>
<comment type="caution">
    <text evidence="10">The sequence shown here is derived from an EMBL/GenBank/DDBJ whole genome shotgun (WGS) entry which is preliminary data.</text>
</comment>
<evidence type="ECO:0000259" key="9">
    <source>
        <dbReference type="Pfam" id="PF02366"/>
    </source>
</evidence>
<dbReference type="GO" id="GO:0006493">
    <property type="term" value="P:protein O-linked glycosylation"/>
    <property type="evidence" value="ECO:0007669"/>
    <property type="project" value="InterPro"/>
</dbReference>
<feature type="transmembrane region" description="Helical" evidence="8">
    <location>
        <begin position="297"/>
        <end position="319"/>
    </location>
</feature>
<evidence type="ECO:0000256" key="2">
    <source>
        <dbReference type="ARBA" id="ARBA00022475"/>
    </source>
</evidence>
<comment type="subcellular location">
    <subcellularLocation>
        <location evidence="1">Cell membrane</location>
        <topology evidence="1">Multi-pass membrane protein</topology>
    </subcellularLocation>
</comment>
<proteinExistence type="predicted"/>
<keyword evidence="4" id="KW-0808">Transferase</keyword>
<feature type="transmembrane region" description="Helical" evidence="8">
    <location>
        <begin position="340"/>
        <end position="357"/>
    </location>
</feature>
<keyword evidence="3" id="KW-0328">Glycosyltransferase</keyword>
<evidence type="ECO:0000256" key="8">
    <source>
        <dbReference type="SAM" id="Phobius"/>
    </source>
</evidence>
<keyword evidence="5 8" id="KW-0812">Transmembrane</keyword>
<evidence type="ECO:0000256" key="7">
    <source>
        <dbReference type="ARBA" id="ARBA00023136"/>
    </source>
</evidence>
<evidence type="ECO:0000313" key="11">
    <source>
        <dbReference type="Proteomes" id="UP000177698"/>
    </source>
</evidence>
<keyword evidence="6 8" id="KW-1133">Transmembrane helix</keyword>
<sequence>MKTKLLILLILTLFLISGLVFLYRDIVENDEGIYWVTFLLADKGYKLYSEITFSQLPGFFISIYGLFKLFGSTIAAARFGVLYWSTLALLSIVWLGHIKKNLIFSLISLALLISIPTYFNQSITLQSDIIAVAFSTLSFVILIKFSTSSNNKRSNIWVILSALFFSLALLTKFDYSLVLPLGFLFLTQKKNRMLNVLLFSLISLTTTIITLIFFGPKNVLTNVLILRENALLVYPFEPFKIFEYLKNDLLLFVLVSINILILIFKQKKDYLFKSYYLWFISSLFLVISFRPNFHHHLLFLVVPSVLLFSNYILSANVSINSSTVLPTSLEFRWASRTSQLIKTFLIVLTVVLLYSFVNNLNGLKARQNSRFLKERETAKNFILENTNINDTIISDEAALYGMTGRLPPPELADLSYVQIRSGNITSDKFQSIIKKYKPKLVIAWNGRIKEIKGIERMLGNYDKIRDWVWVRQ</sequence>
<dbReference type="InterPro" id="IPR003342">
    <property type="entry name" value="ArnT-like_N"/>
</dbReference>
<evidence type="ECO:0000256" key="3">
    <source>
        <dbReference type="ARBA" id="ARBA00022676"/>
    </source>
</evidence>
<evidence type="ECO:0000256" key="5">
    <source>
        <dbReference type="ARBA" id="ARBA00022692"/>
    </source>
</evidence>
<dbReference type="GO" id="GO:0016763">
    <property type="term" value="F:pentosyltransferase activity"/>
    <property type="evidence" value="ECO:0007669"/>
    <property type="project" value="TreeGrafter"/>
</dbReference>
<dbReference type="EMBL" id="MGAG01000009">
    <property type="protein sequence ID" value="OGK41798.1"/>
    <property type="molecule type" value="Genomic_DNA"/>
</dbReference>
<evidence type="ECO:0000256" key="6">
    <source>
        <dbReference type="ARBA" id="ARBA00022989"/>
    </source>
</evidence>
<keyword evidence="7 8" id="KW-0472">Membrane</keyword>
<feature type="transmembrane region" description="Helical" evidence="8">
    <location>
        <begin position="157"/>
        <end position="186"/>
    </location>
</feature>
<dbReference type="GO" id="GO:0000030">
    <property type="term" value="F:mannosyltransferase activity"/>
    <property type="evidence" value="ECO:0007669"/>
    <property type="project" value="InterPro"/>
</dbReference>
<organism evidence="10 11">
    <name type="scientific">Candidatus Roizmanbacteria bacterium RIFCSPLOWO2_01_FULL_37_12</name>
    <dbReference type="NCBI Taxonomy" id="1802056"/>
    <lineage>
        <taxon>Bacteria</taxon>
        <taxon>Candidatus Roizmaniibacteriota</taxon>
    </lineage>
</organism>
<feature type="transmembrane region" description="Helical" evidence="8">
    <location>
        <begin position="102"/>
        <end position="120"/>
    </location>
</feature>
<feature type="transmembrane region" description="Helical" evidence="8">
    <location>
        <begin position="193"/>
        <end position="214"/>
    </location>
</feature>
<accession>A0A1F7IEK8</accession>
<dbReference type="AlphaFoldDB" id="A0A1F7IEK8"/>